<dbReference type="EMBL" id="JWZT01001867">
    <property type="protein sequence ID" value="KII71054.1"/>
    <property type="molecule type" value="Genomic_DNA"/>
</dbReference>
<reference evidence="4 5" key="1">
    <citation type="journal article" date="2014" name="Genome Biol. Evol.">
        <title>The genome of the myxosporean Thelohanellus kitauei shows adaptations to nutrient acquisition within its fish host.</title>
        <authorList>
            <person name="Yang Y."/>
            <person name="Xiong J."/>
            <person name="Zhou Z."/>
            <person name="Huo F."/>
            <person name="Miao W."/>
            <person name="Ran C."/>
            <person name="Liu Y."/>
            <person name="Zhang J."/>
            <person name="Feng J."/>
            <person name="Wang M."/>
            <person name="Wang M."/>
            <person name="Wang L."/>
            <person name="Yao B."/>
        </authorList>
    </citation>
    <scope>NUCLEOTIDE SEQUENCE [LARGE SCALE GENOMIC DNA]</scope>
    <source>
        <strain evidence="4">Wuqing</strain>
    </source>
</reference>
<evidence type="ECO:0000256" key="2">
    <source>
        <dbReference type="SAM" id="SignalP"/>
    </source>
</evidence>
<keyword evidence="2" id="KW-0732">Signal</keyword>
<dbReference type="Pfam" id="PF01105">
    <property type="entry name" value="EMP24_GP25L"/>
    <property type="match status" value="1"/>
</dbReference>
<feature type="transmembrane region" description="Helical" evidence="1">
    <location>
        <begin position="187"/>
        <end position="210"/>
    </location>
</feature>
<gene>
    <name evidence="4" type="ORF">RF11_14680</name>
</gene>
<organism evidence="4 5">
    <name type="scientific">Thelohanellus kitauei</name>
    <name type="common">Myxosporean</name>
    <dbReference type="NCBI Taxonomy" id="669202"/>
    <lineage>
        <taxon>Eukaryota</taxon>
        <taxon>Metazoa</taxon>
        <taxon>Cnidaria</taxon>
        <taxon>Myxozoa</taxon>
        <taxon>Myxosporea</taxon>
        <taxon>Bivalvulida</taxon>
        <taxon>Platysporina</taxon>
        <taxon>Myxobolidae</taxon>
        <taxon>Thelohanellus</taxon>
    </lineage>
</organism>
<dbReference type="SMART" id="SM01190">
    <property type="entry name" value="EMP24_GP25L"/>
    <property type="match status" value="1"/>
</dbReference>
<evidence type="ECO:0000313" key="5">
    <source>
        <dbReference type="Proteomes" id="UP000031668"/>
    </source>
</evidence>
<evidence type="ECO:0000259" key="3">
    <source>
        <dbReference type="SMART" id="SM01190"/>
    </source>
</evidence>
<keyword evidence="5" id="KW-1185">Reference proteome</keyword>
<evidence type="ECO:0000256" key="1">
    <source>
        <dbReference type="SAM" id="Phobius"/>
    </source>
</evidence>
<proteinExistence type="predicted"/>
<name>A0A0C2IZW4_THEKT</name>
<accession>A0A0C2IZW4</accession>
<keyword evidence="1" id="KW-0812">Transmembrane</keyword>
<dbReference type="InterPro" id="IPR009038">
    <property type="entry name" value="GOLD_dom"/>
</dbReference>
<protein>
    <recommendedName>
        <fullName evidence="3">GOLD domain-containing protein</fullName>
    </recommendedName>
</protein>
<keyword evidence="1" id="KW-1133">Transmembrane helix</keyword>
<dbReference type="OrthoDB" id="10037706at2759"/>
<sequence length="217" mass="25320">MSQRSTYWLFLAVNLLIGVSTETSVPEHVEDDEYHMEDFVEGSDHKNIFYLAPGYEFCFFEDVDGGSEFSFDVETADGLEDPVRVKITPPKSETKIFQLKDFVYETYNITESGPLTFCFYAPSYRKIWMFYSMIGKMPTNTTNHDLMRLNELLKEVHRYLTGNSLQINTLIHQSAIHVYLLTQKHRYVFYLSVILCISIAVLSFGQVYMVKKLFHHN</sequence>
<feature type="domain" description="GOLD" evidence="3">
    <location>
        <begin position="48"/>
        <end position="215"/>
    </location>
</feature>
<dbReference type="AlphaFoldDB" id="A0A0C2IZW4"/>
<comment type="caution">
    <text evidence="4">The sequence shown here is derived from an EMBL/GenBank/DDBJ whole genome shotgun (WGS) entry which is preliminary data.</text>
</comment>
<keyword evidence="1" id="KW-0472">Membrane</keyword>
<evidence type="ECO:0000313" key="4">
    <source>
        <dbReference type="EMBL" id="KII71054.1"/>
    </source>
</evidence>
<dbReference type="Proteomes" id="UP000031668">
    <property type="component" value="Unassembled WGS sequence"/>
</dbReference>
<feature type="chain" id="PRO_5002150772" description="GOLD domain-containing protein" evidence="2">
    <location>
        <begin position="22"/>
        <end position="217"/>
    </location>
</feature>
<feature type="signal peptide" evidence="2">
    <location>
        <begin position="1"/>
        <end position="21"/>
    </location>
</feature>